<gene>
    <name evidence="3" type="ORF">X841_00765</name>
</gene>
<sequence>MSKVKLYIARHGKTMFNTIGRVQGWSDSPLTPFGEEGIRELGLGLKAAGIPFKSAYSSDSGRTIQTMDIILRETGLETIPYKRDKRIREWCFGSFDGGYDGEFFYGVLPRTAAFQGKNIHDVTYPELAQSILDVDTAGWAESWEVLRKRIIEGFTAIAEDLERSGGGDAFVVSHSMTIATFAWLMDPSVEHPPLDNGSVTVVAYENGRFTLETLGDMTYRQVGREIIEKDNGKK</sequence>
<dbReference type="PANTHER" id="PTHR48100">
    <property type="entry name" value="BROAD-SPECIFICITY PHOSPHATASE YOR283W-RELATED"/>
    <property type="match status" value="1"/>
</dbReference>
<dbReference type="InterPro" id="IPR013078">
    <property type="entry name" value="His_Pase_superF_clade-1"/>
</dbReference>
<dbReference type="GO" id="GO:0016791">
    <property type="term" value="F:phosphatase activity"/>
    <property type="evidence" value="ECO:0007669"/>
    <property type="project" value="TreeGrafter"/>
</dbReference>
<evidence type="ECO:0000256" key="1">
    <source>
        <dbReference type="PIRSR" id="PIRSR613078-1"/>
    </source>
</evidence>
<dbReference type="InterPro" id="IPR050275">
    <property type="entry name" value="PGM_Phosphatase"/>
</dbReference>
<reference evidence="4" key="1">
    <citation type="submission" date="2013-12" db="EMBL/GenBank/DDBJ databases">
        <title>Genome sequences of Streptococcus thermophilus strains MTH17CL396 and M17PTZA496 isolated from Fontina cheese in Valle d'Aosta region (Italy).</title>
        <authorList>
            <person name="Treu L."/>
            <person name="Giacomini A."/>
            <person name="Corich V."/>
            <person name="Vendramin V."/>
            <person name="Bovo B."/>
        </authorList>
    </citation>
    <scope>NUCLEOTIDE SEQUENCE [LARGE SCALE GENOMIC DNA]</scope>
    <source>
        <strain evidence="4">M17PTZA496</strain>
    </source>
</reference>
<accession>A0A0E2Q3L6</accession>
<dbReference type="AlphaFoldDB" id="A0A0E2Q3L6"/>
<dbReference type="CDD" id="cd07067">
    <property type="entry name" value="HP_PGM_like"/>
    <property type="match status" value="1"/>
</dbReference>
<dbReference type="PATRIC" id="fig|1433289.7.peg.126"/>
<feature type="active site" description="Proton donor/acceptor" evidence="1">
    <location>
        <position position="89"/>
    </location>
</feature>
<dbReference type="Gene3D" id="3.40.50.1240">
    <property type="entry name" value="Phosphoglycerate mutase-like"/>
    <property type="match status" value="1"/>
</dbReference>
<dbReference type="InterPro" id="IPR029033">
    <property type="entry name" value="His_PPase_superfam"/>
</dbReference>
<proteinExistence type="predicted"/>
<dbReference type="Pfam" id="PF00300">
    <property type="entry name" value="His_Phos_1"/>
    <property type="match status" value="1"/>
</dbReference>
<comment type="caution">
    <text evidence="3">The sequence shown here is derived from an EMBL/GenBank/DDBJ whole genome shotgun (WGS) entry which is preliminary data.</text>
</comment>
<protein>
    <submittedName>
        <fullName evidence="3">Phosphoglycerate mutase</fullName>
    </submittedName>
</protein>
<evidence type="ECO:0000256" key="2">
    <source>
        <dbReference type="PIRSR" id="PIRSR613078-2"/>
    </source>
</evidence>
<dbReference type="GO" id="GO:0005737">
    <property type="term" value="C:cytoplasm"/>
    <property type="evidence" value="ECO:0007669"/>
    <property type="project" value="TreeGrafter"/>
</dbReference>
<dbReference type="Proteomes" id="UP000024559">
    <property type="component" value="Chromosome"/>
</dbReference>
<name>A0A0E2Q3L6_STRTR</name>
<dbReference type="PANTHER" id="PTHR48100:SF9">
    <property type="entry name" value="PHOSPHOGLYCERATE MUTASE 2 PARALOG"/>
    <property type="match status" value="1"/>
</dbReference>
<feature type="active site" description="Tele-phosphohistidine intermediate" evidence="1">
    <location>
        <position position="11"/>
    </location>
</feature>
<evidence type="ECO:0000313" key="3">
    <source>
        <dbReference type="EMBL" id="ETW91811.1"/>
    </source>
</evidence>
<dbReference type="HOGENOM" id="CLU_033323_9_0_9"/>
<dbReference type="RefSeq" id="WP_071417283.1">
    <property type="nucleotide sequence ID" value="NZ_CM002372.1"/>
</dbReference>
<dbReference type="SUPFAM" id="SSF53254">
    <property type="entry name" value="Phosphoglycerate mutase-like"/>
    <property type="match status" value="1"/>
</dbReference>
<dbReference type="EMBL" id="AZJT01000008">
    <property type="protein sequence ID" value="ETW91811.1"/>
    <property type="molecule type" value="Genomic_DNA"/>
</dbReference>
<organism evidence="3 4">
    <name type="scientific">Streptococcus thermophilus M17PTZA496</name>
    <dbReference type="NCBI Taxonomy" id="1433289"/>
    <lineage>
        <taxon>Bacteria</taxon>
        <taxon>Bacillati</taxon>
        <taxon>Bacillota</taxon>
        <taxon>Bacilli</taxon>
        <taxon>Lactobacillales</taxon>
        <taxon>Streptococcaceae</taxon>
        <taxon>Streptococcus</taxon>
    </lineage>
</organism>
<feature type="binding site" evidence="2">
    <location>
        <position position="62"/>
    </location>
    <ligand>
        <name>substrate</name>
    </ligand>
</feature>
<evidence type="ECO:0000313" key="4">
    <source>
        <dbReference type="Proteomes" id="UP000024559"/>
    </source>
</evidence>
<feature type="binding site" evidence="2">
    <location>
        <begin position="10"/>
        <end position="17"/>
    </location>
    <ligand>
        <name>substrate</name>
    </ligand>
</feature>
<dbReference type="SMART" id="SM00855">
    <property type="entry name" value="PGAM"/>
    <property type="match status" value="1"/>
</dbReference>